<accession>A0A5J5ENS0</accession>
<comment type="caution">
    <text evidence="1">The sequence shown here is derived from an EMBL/GenBank/DDBJ whole genome shotgun (WGS) entry which is preliminary data.</text>
</comment>
<protein>
    <submittedName>
        <fullName evidence="1">Uncharacterized protein</fullName>
    </submittedName>
</protein>
<dbReference type="OrthoDB" id="1405595at2759"/>
<keyword evidence="2" id="KW-1185">Reference proteome</keyword>
<dbReference type="AlphaFoldDB" id="A0A5J5ENS0"/>
<evidence type="ECO:0000313" key="2">
    <source>
        <dbReference type="Proteomes" id="UP000326924"/>
    </source>
</evidence>
<sequence>MSDTIMHEGESTNVGGGHSEVITASALWAFLANIESVVIDTKLEIYAQFHSELGMVAPTLQEPRTEASSDRPVFYHDRIKYAGPALALKIRGGGLDPQVVVREDGKLGCSLCKSVVTSRVLIERHILKHTIGEFPCPWASACDCPKLHFHRWDKFRDHLKKRHQDVDMDDPTVIAVFLQYHRGATAYMGKLGQNQRTKRLTKKEKLALAAEDVAIGEATGKASDEC</sequence>
<name>A0A5J5ENS0_9PEZI</name>
<dbReference type="EMBL" id="VXIS01000177">
    <property type="protein sequence ID" value="KAA8898847.1"/>
    <property type="molecule type" value="Genomic_DNA"/>
</dbReference>
<organism evidence="1 2">
    <name type="scientific">Sphaerosporella brunnea</name>
    <dbReference type="NCBI Taxonomy" id="1250544"/>
    <lineage>
        <taxon>Eukaryota</taxon>
        <taxon>Fungi</taxon>
        <taxon>Dikarya</taxon>
        <taxon>Ascomycota</taxon>
        <taxon>Pezizomycotina</taxon>
        <taxon>Pezizomycetes</taxon>
        <taxon>Pezizales</taxon>
        <taxon>Pyronemataceae</taxon>
        <taxon>Sphaerosporella</taxon>
    </lineage>
</organism>
<evidence type="ECO:0000313" key="1">
    <source>
        <dbReference type="EMBL" id="KAA8898847.1"/>
    </source>
</evidence>
<dbReference type="Proteomes" id="UP000326924">
    <property type="component" value="Unassembled WGS sequence"/>
</dbReference>
<dbReference type="InParanoid" id="A0A5J5ENS0"/>
<proteinExistence type="predicted"/>
<gene>
    <name evidence="1" type="ORF">FN846DRAFT_1023442</name>
</gene>
<reference evidence="1 2" key="1">
    <citation type="submission" date="2019-09" db="EMBL/GenBank/DDBJ databases">
        <title>Draft genome of the ectomycorrhizal ascomycete Sphaerosporella brunnea.</title>
        <authorList>
            <consortium name="DOE Joint Genome Institute"/>
            <person name="Benucci G.M."/>
            <person name="Marozzi G."/>
            <person name="Antonielli L."/>
            <person name="Sanchez S."/>
            <person name="Marco P."/>
            <person name="Wang X."/>
            <person name="Falini L.B."/>
            <person name="Barry K."/>
            <person name="Haridas S."/>
            <person name="Lipzen A."/>
            <person name="Labutti K."/>
            <person name="Grigoriev I.V."/>
            <person name="Murat C."/>
            <person name="Martin F."/>
            <person name="Albertini E."/>
            <person name="Donnini D."/>
            <person name="Bonito G."/>
        </authorList>
    </citation>
    <scope>NUCLEOTIDE SEQUENCE [LARGE SCALE GENOMIC DNA]</scope>
    <source>
        <strain evidence="1 2">Sb_GMNB300</strain>
    </source>
</reference>